<proteinExistence type="predicted"/>
<dbReference type="EMBL" id="BBTG02000002">
    <property type="protein sequence ID" value="GAO14772.1"/>
    <property type="molecule type" value="Genomic_DNA"/>
</dbReference>
<dbReference type="Proteomes" id="UP000054053">
    <property type="component" value="Unassembled WGS sequence"/>
</dbReference>
<reference evidence="3" key="1">
    <citation type="journal article" date="2016" name="Genome Announc.">
        <title>Genome sequence of Ustilaginoidea virens IPU010, a rice pathogenic fungus causing false smut.</title>
        <authorList>
            <person name="Kumagai T."/>
            <person name="Ishii T."/>
            <person name="Terai G."/>
            <person name="Umemura M."/>
            <person name="Machida M."/>
            <person name="Asai K."/>
        </authorList>
    </citation>
    <scope>NUCLEOTIDE SEQUENCE [LARGE SCALE GENOMIC DNA]</scope>
    <source>
        <strain evidence="3">IPU010</strain>
    </source>
</reference>
<dbReference type="Gene3D" id="3.30.420.10">
    <property type="entry name" value="Ribonuclease H-like superfamily/Ribonuclease H"/>
    <property type="match status" value="1"/>
</dbReference>
<dbReference type="InterPro" id="IPR040151">
    <property type="entry name" value="Gfd2/YDR514C-like"/>
</dbReference>
<evidence type="ECO:0000313" key="3">
    <source>
        <dbReference type="Proteomes" id="UP000054053"/>
    </source>
</evidence>
<dbReference type="InterPro" id="IPR048519">
    <property type="entry name" value="Gfd2/YDR514C-like_C"/>
</dbReference>
<sequence length="255" mass="27719">MTLRATRAELAASARDARRDKLRDVQLRLGLPAAGAAPRPGRHRHHTTFVSIDLEAHEDQPGFPTEVGIAVLNTHKIDGVDPGPAGQCWWRFIEAHHLRVREFAGHVNRRYVQGCPDQFQFGASVIVPAADLVDALRVILSSYADGKQDVILAGHGLTADISCLDRIGLSAEGLPGVLGTVDTQALHQAWADGDRPRNLERVLQDLCVRCSWLHNAGNDAVFTLRALIAMAVEGPMPEGGTQRIPQLSTMDTSEL</sequence>
<dbReference type="InterPro" id="IPR036397">
    <property type="entry name" value="RNaseH_sf"/>
</dbReference>
<dbReference type="Pfam" id="PF21762">
    <property type="entry name" value="DEDDh_C"/>
    <property type="match status" value="1"/>
</dbReference>
<dbReference type="AlphaFoldDB" id="A0A1B5KXF4"/>
<dbReference type="PANTHER" id="PTHR28083:SF1">
    <property type="entry name" value="GOOD FOR FULL DBP5 ACTIVITY PROTEIN 2"/>
    <property type="match status" value="1"/>
</dbReference>
<feature type="domain" description="Gfd2/YDR514C-like C-terminal" evidence="1">
    <location>
        <begin position="48"/>
        <end position="230"/>
    </location>
</feature>
<protein>
    <recommendedName>
        <fullName evidence="1">Gfd2/YDR514C-like C-terminal domain-containing protein</fullName>
    </recommendedName>
</protein>
<dbReference type="SUPFAM" id="SSF53098">
    <property type="entry name" value="Ribonuclease H-like"/>
    <property type="match status" value="1"/>
</dbReference>
<comment type="caution">
    <text evidence="2">The sequence shown here is derived from an EMBL/GenBank/DDBJ whole genome shotgun (WGS) entry which is preliminary data.</text>
</comment>
<name>A0A1B5KXF4_USTVR</name>
<accession>A0A1B5KXF4</accession>
<dbReference type="GO" id="GO:0003676">
    <property type="term" value="F:nucleic acid binding"/>
    <property type="evidence" value="ECO:0007669"/>
    <property type="project" value="InterPro"/>
</dbReference>
<organism evidence="2 3">
    <name type="scientific">Ustilaginoidea virens</name>
    <name type="common">Rice false smut fungus</name>
    <name type="synonym">Villosiclava virens</name>
    <dbReference type="NCBI Taxonomy" id="1159556"/>
    <lineage>
        <taxon>Eukaryota</taxon>
        <taxon>Fungi</taxon>
        <taxon>Dikarya</taxon>
        <taxon>Ascomycota</taxon>
        <taxon>Pezizomycotina</taxon>
        <taxon>Sordariomycetes</taxon>
        <taxon>Hypocreomycetidae</taxon>
        <taxon>Hypocreales</taxon>
        <taxon>Clavicipitaceae</taxon>
        <taxon>Ustilaginoidea</taxon>
    </lineage>
</organism>
<dbReference type="GO" id="GO:0005634">
    <property type="term" value="C:nucleus"/>
    <property type="evidence" value="ECO:0007669"/>
    <property type="project" value="TreeGrafter"/>
</dbReference>
<evidence type="ECO:0000259" key="1">
    <source>
        <dbReference type="Pfam" id="PF21762"/>
    </source>
</evidence>
<evidence type="ECO:0000313" key="2">
    <source>
        <dbReference type="EMBL" id="GAO14772.1"/>
    </source>
</evidence>
<gene>
    <name evidence="2" type="ORF">UVI_02005030</name>
</gene>
<dbReference type="InterPro" id="IPR012337">
    <property type="entry name" value="RNaseH-like_sf"/>
</dbReference>
<dbReference type="PANTHER" id="PTHR28083">
    <property type="entry name" value="GOOD FOR FULL DBP5 ACTIVITY PROTEIN 2"/>
    <property type="match status" value="1"/>
</dbReference>